<accession>A0ABT3R940</accession>
<reference evidence="2 3" key="1">
    <citation type="journal article" date="2016" name="Int. J. Syst. Evol. Microbiol.">
        <title>Labrenzia salina sp. nov., isolated from the rhizosphere of the halophyte Arthrocnemum macrostachyum.</title>
        <authorList>
            <person name="Camacho M."/>
            <person name="Redondo-Gomez S."/>
            <person name="Rodriguez-Llorente I."/>
            <person name="Rohde M."/>
            <person name="Sproer C."/>
            <person name="Schumann P."/>
            <person name="Klenk H.P."/>
            <person name="Montero-Calasanz M.D.C."/>
        </authorList>
    </citation>
    <scope>NUCLEOTIDE SEQUENCE [LARGE SCALE GENOMIC DNA]</scope>
    <source>
        <strain evidence="2 3">DSM 29163</strain>
    </source>
</reference>
<organism evidence="2 3">
    <name type="scientific">Roseibium salinum</name>
    <dbReference type="NCBI Taxonomy" id="1604349"/>
    <lineage>
        <taxon>Bacteria</taxon>
        <taxon>Pseudomonadati</taxon>
        <taxon>Pseudomonadota</taxon>
        <taxon>Alphaproteobacteria</taxon>
        <taxon>Hyphomicrobiales</taxon>
        <taxon>Stappiaceae</taxon>
        <taxon>Roseibium</taxon>
    </lineage>
</organism>
<gene>
    <name evidence="2" type="ORF">ON753_26335</name>
</gene>
<keyword evidence="3" id="KW-1185">Reference proteome</keyword>
<evidence type="ECO:0000256" key="1">
    <source>
        <dbReference type="SAM" id="MobiDB-lite"/>
    </source>
</evidence>
<evidence type="ECO:0000313" key="3">
    <source>
        <dbReference type="Proteomes" id="UP001300261"/>
    </source>
</evidence>
<dbReference type="RefSeq" id="WP_265966971.1">
    <property type="nucleotide sequence ID" value="NZ_JAPEVI010000003.1"/>
</dbReference>
<dbReference type="EMBL" id="JAPEVI010000003">
    <property type="protein sequence ID" value="MCX2725832.1"/>
    <property type="molecule type" value="Genomic_DNA"/>
</dbReference>
<proteinExistence type="predicted"/>
<comment type="caution">
    <text evidence="2">The sequence shown here is derived from an EMBL/GenBank/DDBJ whole genome shotgun (WGS) entry which is preliminary data.</text>
</comment>
<dbReference type="Proteomes" id="UP001300261">
    <property type="component" value="Unassembled WGS sequence"/>
</dbReference>
<protein>
    <submittedName>
        <fullName evidence="2">Uncharacterized protein</fullName>
    </submittedName>
</protein>
<feature type="region of interest" description="Disordered" evidence="1">
    <location>
        <begin position="15"/>
        <end position="41"/>
    </location>
</feature>
<evidence type="ECO:0000313" key="2">
    <source>
        <dbReference type="EMBL" id="MCX2725832.1"/>
    </source>
</evidence>
<name>A0ABT3R940_9HYPH</name>
<sequence>MFGFVNVVEAALRETTRTADTSLAKPRKPVPAETKPVKSAS</sequence>